<dbReference type="InterPro" id="IPR036890">
    <property type="entry name" value="HATPase_C_sf"/>
</dbReference>
<evidence type="ECO:0000256" key="11">
    <source>
        <dbReference type="ARBA" id="ARBA00022777"/>
    </source>
</evidence>
<dbReference type="GO" id="GO:0005886">
    <property type="term" value="C:plasma membrane"/>
    <property type="evidence" value="ECO:0007669"/>
    <property type="project" value="TreeGrafter"/>
</dbReference>
<dbReference type="EMBL" id="SNYQ01000001">
    <property type="protein sequence ID" value="TDQ59850.1"/>
    <property type="molecule type" value="Genomic_DNA"/>
</dbReference>
<dbReference type="PANTHER" id="PTHR45436:SF14">
    <property type="entry name" value="SENSOR PROTEIN QSEC"/>
    <property type="match status" value="1"/>
</dbReference>
<evidence type="ECO:0000256" key="3">
    <source>
        <dbReference type="ARBA" id="ARBA00012438"/>
    </source>
</evidence>
<dbReference type="SUPFAM" id="SSF55874">
    <property type="entry name" value="ATPase domain of HSP90 chaperone/DNA topoisomerase II/histidine kinase"/>
    <property type="match status" value="1"/>
</dbReference>
<keyword evidence="12" id="KW-0067">ATP-binding</keyword>
<dbReference type="NCBIfam" id="NF007664">
    <property type="entry name" value="PRK10337.1"/>
    <property type="match status" value="1"/>
</dbReference>
<dbReference type="RefSeq" id="WP_424960654.1">
    <property type="nucleotide sequence ID" value="NZ_SNYQ01000001.1"/>
</dbReference>
<keyword evidence="8" id="KW-0808">Transferase</keyword>
<keyword evidence="15 16" id="KW-0472">Membrane</keyword>
<dbReference type="InterPro" id="IPR005467">
    <property type="entry name" value="His_kinase_dom"/>
</dbReference>
<keyword evidence="19" id="KW-1185">Reference proteome</keyword>
<dbReference type="Gene3D" id="3.30.565.10">
    <property type="entry name" value="Histidine kinase-like ATPase, C-terminal domain"/>
    <property type="match status" value="1"/>
</dbReference>
<evidence type="ECO:0000256" key="14">
    <source>
        <dbReference type="ARBA" id="ARBA00023012"/>
    </source>
</evidence>
<evidence type="ECO:0000256" key="15">
    <source>
        <dbReference type="ARBA" id="ARBA00023136"/>
    </source>
</evidence>
<dbReference type="EC" id="2.7.13.3" evidence="3"/>
<evidence type="ECO:0000256" key="8">
    <source>
        <dbReference type="ARBA" id="ARBA00022679"/>
    </source>
</evidence>
<evidence type="ECO:0000256" key="13">
    <source>
        <dbReference type="ARBA" id="ARBA00022989"/>
    </source>
</evidence>
<comment type="caution">
    <text evidence="18">The sequence shown here is derived from an EMBL/GenBank/DDBJ whole genome shotgun (WGS) entry which is preliminary data.</text>
</comment>
<reference evidence="18 19" key="1">
    <citation type="submission" date="2019-03" db="EMBL/GenBank/DDBJ databases">
        <title>Genomic Encyclopedia of Type Strains, Phase IV (KMG-IV): sequencing the most valuable type-strain genomes for metagenomic binning, comparative biology and taxonomic classification.</title>
        <authorList>
            <person name="Goeker M."/>
        </authorList>
    </citation>
    <scope>NUCLEOTIDE SEQUENCE [LARGE SCALE GENOMIC DNA]</scope>
    <source>
        <strain evidence="18 19">DSM 28403</strain>
    </source>
</reference>
<keyword evidence="13 16" id="KW-1133">Transmembrane helix</keyword>
<keyword evidence="7" id="KW-0597">Phosphoprotein</keyword>
<dbReference type="CDD" id="cd00082">
    <property type="entry name" value="HisKA"/>
    <property type="match status" value="1"/>
</dbReference>
<dbReference type="GO" id="GO:0000155">
    <property type="term" value="F:phosphorelay sensor kinase activity"/>
    <property type="evidence" value="ECO:0007669"/>
    <property type="project" value="InterPro"/>
</dbReference>
<keyword evidence="5" id="KW-1003">Cell membrane</keyword>
<accession>A0A4R6VLY0</accession>
<dbReference type="SMART" id="SM00388">
    <property type="entry name" value="HisKA"/>
    <property type="match status" value="1"/>
</dbReference>
<dbReference type="PRINTS" id="PR00344">
    <property type="entry name" value="BCTRLSENSOR"/>
</dbReference>
<dbReference type="InterPro" id="IPR003661">
    <property type="entry name" value="HisK_dim/P_dom"/>
</dbReference>
<dbReference type="FunFam" id="1.10.287.130:FF:000035">
    <property type="entry name" value="Two-component sensor histidine kinase"/>
    <property type="match status" value="1"/>
</dbReference>
<dbReference type="SUPFAM" id="SSF47384">
    <property type="entry name" value="Homodimeric domain of signal transducing histidine kinase"/>
    <property type="match status" value="1"/>
</dbReference>
<evidence type="ECO:0000256" key="9">
    <source>
        <dbReference type="ARBA" id="ARBA00022692"/>
    </source>
</evidence>
<dbReference type="Gene3D" id="1.10.287.130">
    <property type="match status" value="1"/>
</dbReference>
<dbReference type="InterPro" id="IPR050428">
    <property type="entry name" value="TCS_sensor_his_kinase"/>
</dbReference>
<evidence type="ECO:0000256" key="7">
    <source>
        <dbReference type="ARBA" id="ARBA00022553"/>
    </source>
</evidence>
<dbReference type="PROSITE" id="PS50109">
    <property type="entry name" value="HIS_KIN"/>
    <property type="match status" value="1"/>
</dbReference>
<proteinExistence type="predicted"/>
<protein>
    <recommendedName>
        <fullName evidence="4">Sensor protein QseC</fullName>
        <ecNumber evidence="3">2.7.13.3</ecNumber>
    </recommendedName>
</protein>
<name>A0A4R6VLY0_9PAST</name>
<comment type="subcellular location">
    <subcellularLocation>
        <location evidence="2">Cell inner membrane</location>
        <topology evidence="2">Multi-pass membrane protein</topology>
    </subcellularLocation>
</comment>
<feature type="domain" description="Histidine kinase" evidence="17">
    <location>
        <begin position="242"/>
        <end position="453"/>
    </location>
</feature>
<evidence type="ECO:0000313" key="18">
    <source>
        <dbReference type="EMBL" id="TDQ59850.1"/>
    </source>
</evidence>
<sequence length="454" mass="52075">MKNSSLRFRLMLILSAVALLIWTVSALFAWSQVSKKTNDTFDLQQILLAKRLASSDLRHLLKDRKKSEERRRFAPPPPKRLDDDALAFAIFSRRGEMILSDDHKGSNFIFAPARGFSVATPSGESAPWRIFWMPSDNGRLMIAVGQKIEYRAEVVREFVFSQLWIWIASLPLLIGLIIFFIGRELRILKNVGEEVKRRSPQEVGLLSTRHIPEEILPLVESLNLFFQRTSDMLLRERRFTSDAAHELRSPLTALRIQTEIAQMAADDEPLRREALQNLQLGIDRAGQLVEQLLTLSRLDHQEQPEHPQRIDWPELIRSLIGELYFSARERNMELAFIHLETPSPQQGQPLLLSLMLRNLVDNGLRYCPPGTRINLYLEKDRIRIEDNGGGVEEEALEKLGQRFFRPAGQNEKGSGLGLSIVKRIAELHHYRVKLENIKAPNGTRVGLRCLILLH</sequence>
<dbReference type="PANTHER" id="PTHR45436">
    <property type="entry name" value="SENSOR HISTIDINE KINASE YKOH"/>
    <property type="match status" value="1"/>
</dbReference>
<evidence type="ECO:0000313" key="19">
    <source>
        <dbReference type="Proteomes" id="UP000295657"/>
    </source>
</evidence>
<evidence type="ECO:0000256" key="5">
    <source>
        <dbReference type="ARBA" id="ARBA00022475"/>
    </source>
</evidence>
<keyword evidence="6" id="KW-0997">Cell inner membrane</keyword>
<feature type="transmembrane region" description="Helical" evidence="16">
    <location>
        <begin position="163"/>
        <end position="181"/>
    </location>
</feature>
<dbReference type="InterPro" id="IPR004358">
    <property type="entry name" value="Sig_transdc_His_kin-like_C"/>
</dbReference>
<keyword evidence="10" id="KW-0547">Nucleotide-binding</keyword>
<dbReference type="Gene3D" id="1.20.5.1040">
    <property type="entry name" value="Sensor protein qsec"/>
    <property type="match status" value="2"/>
</dbReference>
<dbReference type="Pfam" id="PF00512">
    <property type="entry name" value="HisKA"/>
    <property type="match status" value="1"/>
</dbReference>
<evidence type="ECO:0000256" key="2">
    <source>
        <dbReference type="ARBA" id="ARBA00004429"/>
    </source>
</evidence>
<dbReference type="AlphaFoldDB" id="A0A4R6VLY0"/>
<dbReference type="InterPro" id="IPR059132">
    <property type="entry name" value="QseC"/>
</dbReference>
<dbReference type="InterPro" id="IPR036097">
    <property type="entry name" value="HisK_dim/P_sf"/>
</dbReference>
<evidence type="ECO:0000259" key="17">
    <source>
        <dbReference type="PROSITE" id="PS50109"/>
    </source>
</evidence>
<dbReference type="Pfam" id="PF02518">
    <property type="entry name" value="HATPase_c"/>
    <property type="match status" value="1"/>
</dbReference>
<gene>
    <name evidence="18" type="ORF">EDC45_0512</name>
</gene>
<evidence type="ECO:0000256" key="12">
    <source>
        <dbReference type="ARBA" id="ARBA00022840"/>
    </source>
</evidence>
<comment type="catalytic activity">
    <reaction evidence="1">
        <text>ATP + protein L-histidine = ADP + protein N-phospho-L-histidine.</text>
        <dbReference type="EC" id="2.7.13.3"/>
    </reaction>
</comment>
<evidence type="ECO:0000256" key="4">
    <source>
        <dbReference type="ARBA" id="ARBA00017234"/>
    </source>
</evidence>
<dbReference type="Proteomes" id="UP000295657">
    <property type="component" value="Unassembled WGS sequence"/>
</dbReference>
<dbReference type="InterPro" id="IPR003594">
    <property type="entry name" value="HATPase_dom"/>
</dbReference>
<dbReference type="GO" id="GO:0005524">
    <property type="term" value="F:ATP binding"/>
    <property type="evidence" value="ECO:0007669"/>
    <property type="project" value="UniProtKB-KW"/>
</dbReference>
<evidence type="ECO:0000256" key="1">
    <source>
        <dbReference type="ARBA" id="ARBA00000085"/>
    </source>
</evidence>
<keyword evidence="14" id="KW-0902">Two-component regulatory system</keyword>
<dbReference type="SMART" id="SM00387">
    <property type="entry name" value="HATPase_c"/>
    <property type="match status" value="1"/>
</dbReference>
<keyword evidence="11 18" id="KW-0418">Kinase</keyword>
<evidence type="ECO:0000256" key="6">
    <source>
        <dbReference type="ARBA" id="ARBA00022519"/>
    </source>
</evidence>
<organism evidence="18 19">
    <name type="scientific">Mesocricetibacter intestinalis</name>
    <dbReference type="NCBI Taxonomy" id="1521930"/>
    <lineage>
        <taxon>Bacteria</taxon>
        <taxon>Pseudomonadati</taxon>
        <taxon>Pseudomonadota</taxon>
        <taxon>Gammaproteobacteria</taxon>
        <taxon>Pasteurellales</taxon>
        <taxon>Pasteurellaceae</taxon>
        <taxon>Mesocricetibacter</taxon>
    </lineage>
</organism>
<evidence type="ECO:0000256" key="10">
    <source>
        <dbReference type="ARBA" id="ARBA00022741"/>
    </source>
</evidence>
<keyword evidence="9 16" id="KW-0812">Transmembrane</keyword>
<evidence type="ECO:0000256" key="16">
    <source>
        <dbReference type="SAM" id="Phobius"/>
    </source>
</evidence>